<dbReference type="GO" id="GO:0005634">
    <property type="term" value="C:nucleus"/>
    <property type="evidence" value="ECO:0007669"/>
    <property type="project" value="UniProtKB-ARBA"/>
</dbReference>
<evidence type="ECO:0000256" key="4">
    <source>
        <dbReference type="ARBA" id="ARBA00022771"/>
    </source>
</evidence>
<feature type="region of interest" description="Disordered" evidence="12">
    <location>
        <begin position="378"/>
        <end position="409"/>
    </location>
</feature>
<dbReference type="FunFam" id="3.30.160.60:FF:001485">
    <property type="entry name" value="Krueppel-related zinc finger protein"/>
    <property type="match status" value="1"/>
</dbReference>
<dbReference type="GO" id="GO:0000981">
    <property type="term" value="F:DNA-binding transcription factor activity, RNA polymerase II-specific"/>
    <property type="evidence" value="ECO:0007669"/>
    <property type="project" value="TreeGrafter"/>
</dbReference>
<evidence type="ECO:0000259" key="13">
    <source>
        <dbReference type="PROSITE" id="PS50157"/>
    </source>
</evidence>
<evidence type="ECO:0000256" key="10">
    <source>
        <dbReference type="ARBA" id="ARBA00037948"/>
    </source>
</evidence>
<evidence type="ECO:0000256" key="3">
    <source>
        <dbReference type="ARBA" id="ARBA00022737"/>
    </source>
</evidence>
<dbReference type="FunFam" id="3.30.160.60:FF:000446">
    <property type="entry name" value="Zinc finger protein"/>
    <property type="match status" value="2"/>
</dbReference>
<dbReference type="InterPro" id="IPR013087">
    <property type="entry name" value="Znf_C2H2_type"/>
</dbReference>
<keyword evidence="3" id="KW-0677">Repeat</keyword>
<feature type="compositionally biased region" description="Polar residues" evidence="12">
    <location>
        <begin position="300"/>
        <end position="313"/>
    </location>
</feature>
<keyword evidence="14" id="KW-1185">Reference proteome</keyword>
<dbReference type="SUPFAM" id="SSF57667">
    <property type="entry name" value="beta-beta-alpha zinc fingers"/>
    <property type="match status" value="3"/>
</dbReference>
<dbReference type="Pfam" id="PF00096">
    <property type="entry name" value="zf-C2H2"/>
    <property type="match status" value="1"/>
</dbReference>
<dbReference type="SMART" id="SM00355">
    <property type="entry name" value="ZnF_C2H2"/>
    <property type="match status" value="7"/>
</dbReference>
<dbReference type="Gene3D" id="3.30.160.60">
    <property type="entry name" value="Classic Zinc Finger"/>
    <property type="match status" value="5"/>
</dbReference>
<feature type="domain" description="C2H2-type" evidence="13">
    <location>
        <begin position="500"/>
        <end position="527"/>
    </location>
</feature>
<feature type="domain" description="C2H2-type" evidence="13">
    <location>
        <begin position="438"/>
        <end position="467"/>
    </location>
</feature>
<evidence type="ECO:0000256" key="5">
    <source>
        <dbReference type="ARBA" id="ARBA00022833"/>
    </source>
</evidence>
<keyword evidence="9" id="KW-0539">Nucleus</keyword>
<feature type="region of interest" description="Disordered" evidence="12">
    <location>
        <begin position="297"/>
        <end position="328"/>
    </location>
</feature>
<feature type="compositionally biased region" description="Basic and acidic residues" evidence="12">
    <location>
        <begin position="398"/>
        <end position="409"/>
    </location>
</feature>
<proteinExistence type="inferred from homology"/>
<protein>
    <submittedName>
        <fullName evidence="15">Zinc finger protein 394-like</fullName>
    </submittedName>
</protein>
<feature type="domain" description="C2H2-type" evidence="13">
    <location>
        <begin position="528"/>
        <end position="555"/>
    </location>
</feature>
<dbReference type="InterPro" id="IPR036236">
    <property type="entry name" value="Znf_C2H2_sf"/>
</dbReference>
<dbReference type="Proteomes" id="UP000504629">
    <property type="component" value="Unplaced"/>
</dbReference>
<name>A0A6J2JYG0_BOMMA</name>
<accession>A0A6J2JYG0</accession>
<evidence type="ECO:0000313" key="14">
    <source>
        <dbReference type="Proteomes" id="UP000504629"/>
    </source>
</evidence>
<keyword evidence="7" id="KW-0238">DNA-binding</keyword>
<dbReference type="KEGG" id="bman:114246559"/>
<evidence type="ECO:0000256" key="12">
    <source>
        <dbReference type="SAM" id="MobiDB-lite"/>
    </source>
</evidence>
<dbReference type="GO" id="GO:0008270">
    <property type="term" value="F:zinc ion binding"/>
    <property type="evidence" value="ECO:0007669"/>
    <property type="project" value="UniProtKB-KW"/>
</dbReference>
<sequence length="693" mass="80648">MDFVKREEHNAEEENYKMYMDSLQKHQLESEYHTQISMEQLHQAMQSSLNNSGIVHNFQLPLSPRQMSTLMLKTNHLSRSLNFNETTHPQRDEIDLHQNLRHEEALRNLDVTLFRNELELQNNLSQALVQNLSEQDLRNLDLSRINEVQLQNLRTDIPLHHESNVSQGGRQLDQELMQAESRRIPVQDNQIIDHNLTQRLTQNMERLDQSIAQRLGQTIDLNFAQRLGQSIERLDQNIVHRLGQNLDRIDQSVVQRLGQTVDQRLVGQDAGQERLENEHIIPMQFHIKSEQEDDSYFYENPSQSLDSVNGLSGQISQESTQQPTQTSSQADLQIYQTYNHVALNSIDLYTRPQNYMSFFKDNPQNLVARQFEAVSYADRQDGGPKRRQDGAENTAKQQPKENMKPTDENKMYYDYQIDYKTESVKLNEDLTLNIKGEYVCYKCNDIFPSKRGLKQHSKSCLDEGEKDRAGKFGCTQCSYRCQSPAILKIHERVHSGEKPFSCTFCDYKSGQKNNVAKHILVHMKEKPFRCQYCNYRCAQKNNLVVHERTHTGFKPFACSYCAYRTVQKPNLVKHMYLHTNQKPFSCDQCNYRCVQKTNLTKHKLRHLNEKSGEKLDVRNVKPYRPRQKSVKCHMCAYRCVQKSSMEKHMKFEHGASFEQEGGSNDAIQNLSVKKDDYYADKSMEALPAPAVPS</sequence>
<comment type="similarity">
    <text evidence="10">Belongs to the snail C2H2-type zinc-finger protein family.</text>
</comment>
<feature type="compositionally biased region" description="Basic and acidic residues" evidence="12">
    <location>
        <begin position="378"/>
        <end position="390"/>
    </location>
</feature>
<evidence type="ECO:0000313" key="15">
    <source>
        <dbReference type="RefSeq" id="XP_028034936.1"/>
    </source>
</evidence>
<feature type="domain" description="C2H2-type" evidence="13">
    <location>
        <begin position="556"/>
        <end position="583"/>
    </location>
</feature>
<evidence type="ECO:0000256" key="6">
    <source>
        <dbReference type="ARBA" id="ARBA00023015"/>
    </source>
</evidence>
<keyword evidence="6" id="KW-0805">Transcription regulation</keyword>
<feature type="compositionally biased region" description="Low complexity" evidence="12">
    <location>
        <begin position="314"/>
        <end position="328"/>
    </location>
</feature>
<dbReference type="PROSITE" id="PS50157">
    <property type="entry name" value="ZINC_FINGER_C2H2_2"/>
    <property type="match status" value="6"/>
</dbReference>
<dbReference type="GO" id="GO:0000978">
    <property type="term" value="F:RNA polymerase II cis-regulatory region sequence-specific DNA binding"/>
    <property type="evidence" value="ECO:0007669"/>
    <property type="project" value="TreeGrafter"/>
</dbReference>
<feature type="domain" description="C2H2-type" evidence="13">
    <location>
        <begin position="472"/>
        <end position="499"/>
    </location>
</feature>
<feature type="domain" description="C2H2-type" evidence="13">
    <location>
        <begin position="584"/>
        <end position="611"/>
    </location>
</feature>
<keyword evidence="5" id="KW-0862">Zinc</keyword>
<dbReference type="InterPro" id="IPR050527">
    <property type="entry name" value="Snail/Krueppel_Znf"/>
</dbReference>
<evidence type="ECO:0000256" key="11">
    <source>
        <dbReference type="PROSITE-ProRule" id="PRU00042"/>
    </source>
</evidence>
<dbReference type="OrthoDB" id="6077919at2759"/>
<organism evidence="14 15">
    <name type="scientific">Bombyx mandarina</name>
    <name type="common">Wild silk moth</name>
    <name type="synonym">Wild silkworm</name>
    <dbReference type="NCBI Taxonomy" id="7092"/>
    <lineage>
        <taxon>Eukaryota</taxon>
        <taxon>Metazoa</taxon>
        <taxon>Ecdysozoa</taxon>
        <taxon>Arthropoda</taxon>
        <taxon>Hexapoda</taxon>
        <taxon>Insecta</taxon>
        <taxon>Pterygota</taxon>
        <taxon>Neoptera</taxon>
        <taxon>Endopterygota</taxon>
        <taxon>Lepidoptera</taxon>
        <taxon>Glossata</taxon>
        <taxon>Ditrysia</taxon>
        <taxon>Bombycoidea</taxon>
        <taxon>Bombycidae</taxon>
        <taxon>Bombycinae</taxon>
        <taxon>Bombyx</taxon>
    </lineage>
</organism>
<comment type="subcellular location">
    <subcellularLocation>
        <location evidence="1">Nucleus</location>
    </subcellularLocation>
</comment>
<evidence type="ECO:0000256" key="1">
    <source>
        <dbReference type="ARBA" id="ARBA00004123"/>
    </source>
</evidence>
<evidence type="ECO:0000256" key="8">
    <source>
        <dbReference type="ARBA" id="ARBA00023163"/>
    </source>
</evidence>
<dbReference type="PANTHER" id="PTHR24388">
    <property type="entry name" value="ZINC FINGER PROTEIN"/>
    <property type="match status" value="1"/>
</dbReference>
<dbReference type="RefSeq" id="XP_028034936.1">
    <property type="nucleotide sequence ID" value="XM_028179135.1"/>
</dbReference>
<dbReference type="PANTHER" id="PTHR24388:SF54">
    <property type="entry name" value="PROTEIN ESCARGOT"/>
    <property type="match status" value="1"/>
</dbReference>
<gene>
    <name evidence="15" type="primary">LOC114246559</name>
</gene>
<keyword evidence="4 11" id="KW-0863">Zinc-finger</keyword>
<evidence type="ECO:0000256" key="7">
    <source>
        <dbReference type="ARBA" id="ARBA00023125"/>
    </source>
</evidence>
<keyword evidence="8" id="KW-0804">Transcription</keyword>
<dbReference type="GeneID" id="114246559"/>
<evidence type="ECO:0000256" key="2">
    <source>
        <dbReference type="ARBA" id="ARBA00022723"/>
    </source>
</evidence>
<keyword evidence="2" id="KW-0479">Metal-binding</keyword>
<dbReference type="AlphaFoldDB" id="A0A6J2JYG0"/>
<dbReference type="PROSITE" id="PS00028">
    <property type="entry name" value="ZINC_FINGER_C2H2_1"/>
    <property type="match status" value="4"/>
</dbReference>
<reference evidence="15" key="1">
    <citation type="submission" date="2025-08" db="UniProtKB">
        <authorList>
            <consortium name="RefSeq"/>
        </authorList>
    </citation>
    <scope>IDENTIFICATION</scope>
    <source>
        <tissue evidence="15">Silk gland</tissue>
    </source>
</reference>
<evidence type="ECO:0000256" key="9">
    <source>
        <dbReference type="ARBA" id="ARBA00023242"/>
    </source>
</evidence>